<evidence type="ECO:0000313" key="4">
    <source>
        <dbReference type="EMBL" id="OCX18810.1"/>
    </source>
</evidence>
<evidence type="ECO:0000256" key="2">
    <source>
        <dbReference type="SAM" id="MobiDB-lite"/>
    </source>
</evidence>
<evidence type="ECO:0000256" key="1">
    <source>
        <dbReference type="ARBA" id="ARBA00022729"/>
    </source>
</evidence>
<dbReference type="SUPFAM" id="SSF103515">
    <property type="entry name" value="Autotransporter"/>
    <property type="match status" value="1"/>
</dbReference>
<feature type="region of interest" description="Disordered" evidence="2">
    <location>
        <begin position="2510"/>
        <end position="2535"/>
    </location>
</feature>
<dbReference type="InterPro" id="IPR005546">
    <property type="entry name" value="Autotransporte_beta"/>
</dbReference>
<keyword evidence="1" id="KW-0732">Signal</keyword>
<feature type="compositionally biased region" description="Gly residues" evidence="2">
    <location>
        <begin position="2515"/>
        <end position="2526"/>
    </location>
</feature>
<gene>
    <name evidence="4" type="ORF">QV13_11290</name>
</gene>
<dbReference type="Gene3D" id="2.160.20.20">
    <property type="match status" value="4"/>
</dbReference>
<dbReference type="NCBIfam" id="TIGR02601">
    <property type="entry name" value="autotrns_rpt"/>
    <property type="match status" value="12"/>
</dbReference>
<dbReference type="PRINTS" id="PR01228">
    <property type="entry name" value="EGGSHELL"/>
</dbReference>
<comment type="caution">
    <text evidence="4">The sequence shown here is derived from an EMBL/GenBank/DDBJ whole genome shotgun (WGS) entry which is preliminary data.</text>
</comment>
<evidence type="ECO:0000259" key="3">
    <source>
        <dbReference type="PROSITE" id="PS51208"/>
    </source>
</evidence>
<dbReference type="SUPFAM" id="SSF51126">
    <property type="entry name" value="Pectin lyase-like"/>
    <property type="match status" value="6"/>
</dbReference>
<keyword evidence="5" id="KW-1185">Reference proteome</keyword>
<accession>A0A1C2DVJ7</accession>
<dbReference type="InterPro" id="IPR036709">
    <property type="entry name" value="Autotransporte_beta_dom_sf"/>
</dbReference>
<dbReference type="SMART" id="SM00869">
    <property type="entry name" value="Autotransporter"/>
    <property type="match status" value="1"/>
</dbReference>
<dbReference type="EMBL" id="MDEO01000031">
    <property type="protein sequence ID" value="OCX18810.1"/>
    <property type="molecule type" value="Genomic_DNA"/>
</dbReference>
<organism evidence="4 5">
    <name type="scientific">Mesorhizobium hungaricum</name>
    <dbReference type="NCBI Taxonomy" id="1566387"/>
    <lineage>
        <taxon>Bacteria</taxon>
        <taxon>Pseudomonadati</taxon>
        <taxon>Pseudomonadota</taxon>
        <taxon>Alphaproteobacteria</taxon>
        <taxon>Hyphomicrobiales</taxon>
        <taxon>Phyllobacteriaceae</taxon>
        <taxon>Mesorhizobium</taxon>
    </lineage>
</organism>
<dbReference type="InterPro" id="IPR012332">
    <property type="entry name" value="Autotransporter_pectin_lyase_C"/>
</dbReference>
<sequence length="2920" mass="280723">MRSIIVSAVGISTTPANRSALRIVIASLTAALTASVAPLALIVAAGPALADSIGQNGGNGGNAPNSSTAGSGGGAGPAGDSSTTGTGGGWGATGGSGNGGGGGGSDSGGGGGQGKGYGSGGGGGGAGGAGLTLTTGLTNNATIAGGNGGNGGSGASLYNQSYNVGGGGGGGGGGSGIIVTTGANLTNSGTITGGGGGGGAGGVGPGAGDGFANPYGNGAGGNGGNGITATISSGLTITNSGTIRGGGGGTDFLNYQPYRPQAGGYGIIGQNLTINNSGTILGGARGGAGGLSGSLNTAIVITGGTNSITALAGSNIGAIELGGNTKLAGIFNNTVQVNGGVTVTVTGADASGDVSGITTLTNYGTISVGSGRTLSAATIGNAGTISLADAAVLFGTGNTLNNGGTINVGTNGIVMDNGNINNNPGGFINFNGPGGTAILSPGAGYAVNNSGTINVVGGDVNVQMSPINNQNNGMLSLTGGDMFNVSTLENSDTATINVGAGRKLSLQILNLNGGSVTGTGTIEAANSFNISNTGTIDAKLTGTAYLLKGAPGTMVLTGANSYTGGTTVNVGMLMAGSAGAFVGNTAYTVNTNGVLNLSSFGLTMSSLSGTGGIVALGSAALTVNQTANTTYAGAITGSGSLAKSGSGTFVLTGPNTYWGGTTVSGGTLRAGSATGFVANTDYTLTGGTLDLNGYDLTMSSLSGSGGAVALGAANLTVDQAINTTFAGGITGTGALTKSGTGILALLGTGSYSGGTTVNDGTLRAGSAGAFVANTAYTVNGGTLDLNNYNLTMSSLSGTGGTVALGLGNLTVDQATNTTFAGATSGGGTLTKSGGGALTLTGANAHTGDTTISGTGALRIGDGGTSGSMAGNIIDNSVLQFNRSDTSTYAGNISGSGVVEQIGTGRTILTGTHSYSGLTSIHGGTLQLGDAGTTTTIAGPVKVWGGGTLDVVNANMSAIGNVENAGTTNFRNAANAGTAQITNDAGATLAFHDTSTAGTANITTHGGSVAFNNDSKGGSATITSVSNGSLAFNDTSNAGAATIMNTFGSLTFSGDSKAGTAGITNHSSFAFSNNSSADSAVITNLGGTLNFNGTSLGGSATIINSATVAFNDTSSAGRANIENNTGLSFNNFATAGDSIITNKSGATLDFNDTSNAGGANITNDGTATFSADASAANAIITNNNSLTFQGNSTASAAAITNNAVLNFTGNATAYSATVTTDAGGATRFQGSSNGGTARFITKAGGLFNISSLTGTGTTAGSIEGAGAYYLGSKTLTVGGNHQSTEVDGVIADNDGGAIAGTGGSLAKTGAGTLTLSGDNTYTGGTTLLGGAVQASRDANLGAASGALTFNGGALKLGAAFNLAATRQITLAAAGGTIDTNSFGTEISQGITGTGGLTKTGLGTLTLSGDSDYTGPTTVSDGKLLVNGSIKSTVTVDTGATIGGTGKLSNTIVNGTLAIGNSPGKLTVDGDLTLGASSTSLFELGAPGIVGGPLNDLVYVTGNLTLGGTLQTPAAVSGYYRLFNVDGTVSGDYSSVPTDASVQTAIPNQVNLFIQHAGQIVQFWDGADSAGNGSVDGGAGTWSAGGTNWTGAPGAANFNDQWHGSVGVFSGTGGLVSVSGPVAFEGIQFTQDGYKIAGDDLILSGDSAGNTAASFITIAGGANAEIESVITGAAGIGIDKYGSGTLTLTGASTYTGATTIKAGTLALAGKGSIAQSSVVAVEDGTFDISATTLPFPAITSLAGTSSGTVQLGTKGLVIGNGSTEFAGSIKGNGGLEIAGGTQTLSGVNTYTNATQIDNGAKLALKGAGSIATSAYVGFALGGTLDISQTTTGASVRGLASTTGTGIVALGSKTLTITNGSVFGGSIRDGGIAGGSAGNVVIANGATQMFSGVNTYAGSTTVDAGGTLQLSGDGSVFTSSGVVANGVFDISDQSTGSGPGIKSLTGGGAVYLGGRDLTIANAGGTFSGVISDCGATGTDCYAGSTGGGLVLAGGTLTLTGANTYSGGTTVGYFGAPESTTLVVTNNQAVGTGRVLLNAAGIFKAGADGLTFNNRFAVSPSYGTIDTNGHTMTIAGVIADNGDPGTLHKIGAGTLVLTNANTYGDGTVVKAGTLQLGNGGTTGSILGNVELGGILAFNRSDAYTSSGVISDMAGSHGQVVQNGTGVVKLTGTNSYSGGTFLNKGVVAVSNDANLGNAAGGLTFDGGTLRYDAAFDLAATRTVTLGNGGGTFDSNGFTAGVASNIVGSGGLTKTGTGSLVLSGTNNYTGQTTVSEGALTASKANAFSSHSAVSVASGARLDLGGLDQVIGTLSGAGSVAMGSGALTVNETSNSTFSGGISGGGSFTKTGASKLMLSGTSTYTGQTFVKQGTLSVNGSIASSSGITVDAGGTLGGTGTVSSVTVNSGGTLAPGNSIGTVNVAGNLAFGAGSTYAVEVDPAAADRTNVTGTANLSGGTVATSYATATYIQKTYTILNALGGLGGTTFAGLTGTTPTGFTQKLAYDGTNAYLVLDLDIREPGNPGGPGNPGNPGGPSFDPLNRNQRSVANTIVGYFDAKGGLPAEFGALDQTGLSLVSGEATAGAISAGIQSTDQFLGLLAGEALTGRAAPAASAGSGTAAYAEEPTDGKAQTELAALGGKSGRVADPLARIFDSRWQSWGAAYGGSAEIGGDAAAGSHDTDLNTFGLAGGIARRWNDGVLGIALGGGSSDFHLADKLGGGQARFFNAGAFARHDFGDAYVAAAAAYTFYDVETSRTVLGNSLSGDFNAHAFSGRVEAGYGIETPVATLTPYAAFQAIAYRIPGYAETGLGSFGLAYKGNTTTVTRTELGARLDRTVGLENGAALALSGRLALAINGGDSIGFTAGFPALAGTSFSIEGANPDHYSALVDAGAEYSTASGFFAGLSLQGEFSGNVQNLSGKAKVGLRW</sequence>
<dbReference type="PANTHER" id="PTHR35037">
    <property type="entry name" value="C-TERMINAL REGION OF AIDA-LIKE PROTEIN"/>
    <property type="match status" value="1"/>
</dbReference>
<dbReference type="InterPro" id="IPR013425">
    <property type="entry name" value="Autotrns_rpt"/>
</dbReference>
<feature type="domain" description="Autotransporter" evidence="3">
    <location>
        <begin position="2644"/>
        <end position="2920"/>
    </location>
</feature>
<dbReference type="InterPro" id="IPR051551">
    <property type="entry name" value="Autotransporter_adhesion"/>
</dbReference>
<evidence type="ECO:0000313" key="5">
    <source>
        <dbReference type="Proteomes" id="UP000094412"/>
    </source>
</evidence>
<dbReference type="PROSITE" id="PS51208">
    <property type="entry name" value="AUTOTRANSPORTER"/>
    <property type="match status" value="1"/>
</dbReference>
<reference evidence="4 5" key="1">
    <citation type="submission" date="2016-08" db="EMBL/GenBank/DDBJ databases">
        <title>Whole genome sequence of Mesorhizobium sp. strain UASWS1009 isolated from industrial sewage.</title>
        <authorList>
            <person name="Crovadore J."/>
            <person name="Calmin G."/>
            <person name="Chablais R."/>
            <person name="Cochard B."/>
            <person name="Lefort F."/>
        </authorList>
    </citation>
    <scope>NUCLEOTIDE SEQUENCE [LARGE SCALE GENOMIC DNA]</scope>
    <source>
        <strain evidence="4 5">UASWS1009</strain>
    </source>
</reference>
<dbReference type="Pfam" id="PF12951">
    <property type="entry name" value="PATR"/>
    <property type="match status" value="15"/>
</dbReference>
<proteinExistence type="predicted"/>
<feature type="compositionally biased region" description="Gly residues" evidence="2">
    <location>
        <begin position="85"/>
        <end position="116"/>
    </location>
</feature>
<dbReference type="PANTHER" id="PTHR35037:SF3">
    <property type="entry name" value="C-TERMINAL REGION OF AIDA-LIKE PROTEIN"/>
    <property type="match status" value="1"/>
</dbReference>
<protein>
    <recommendedName>
        <fullName evidence="3">Autotransporter domain-containing protein</fullName>
    </recommendedName>
</protein>
<dbReference type="STRING" id="1566387.QV13_11290"/>
<dbReference type="InterPro" id="IPR011050">
    <property type="entry name" value="Pectin_lyase_fold/virulence"/>
</dbReference>
<feature type="region of interest" description="Disordered" evidence="2">
    <location>
        <begin position="56"/>
        <end position="116"/>
    </location>
</feature>
<name>A0A1C2DVJ7_9HYPH</name>
<dbReference type="Proteomes" id="UP000094412">
    <property type="component" value="Unassembled WGS sequence"/>
</dbReference>